<dbReference type="InterPro" id="IPR001507">
    <property type="entry name" value="ZP_dom"/>
</dbReference>
<dbReference type="SUPFAM" id="SSF57414">
    <property type="entry name" value="Hairpin loop containing domain-like"/>
    <property type="match status" value="2"/>
</dbReference>
<proteinExistence type="predicted"/>
<accession>A0A8S1F0S2</accession>
<dbReference type="PANTHER" id="PTHR47327:SF17">
    <property type="entry name" value="CUTICLIN-LIKE"/>
    <property type="match status" value="1"/>
</dbReference>
<keyword evidence="1" id="KW-0812">Transmembrane</keyword>
<organism evidence="5 6">
    <name type="scientific">Caenorhabditis bovis</name>
    <dbReference type="NCBI Taxonomy" id="2654633"/>
    <lineage>
        <taxon>Eukaryota</taxon>
        <taxon>Metazoa</taxon>
        <taxon>Ecdysozoa</taxon>
        <taxon>Nematoda</taxon>
        <taxon>Chromadorea</taxon>
        <taxon>Rhabditida</taxon>
        <taxon>Rhabditina</taxon>
        <taxon>Rhabditomorpha</taxon>
        <taxon>Rhabditoidea</taxon>
        <taxon>Rhabditidae</taxon>
        <taxon>Peloderinae</taxon>
        <taxon>Caenorhabditis</taxon>
    </lineage>
</organism>
<evidence type="ECO:0000259" key="4">
    <source>
        <dbReference type="PROSITE" id="PS51034"/>
    </source>
</evidence>
<dbReference type="Proteomes" id="UP000494206">
    <property type="component" value="Unassembled WGS sequence"/>
</dbReference>
<dbReference type="InterPro" id="IPR003609">
    <property type="entry name" value="Pan_app"/>
</dbReference>
<dbReference type="PROSITE" id="PS50948">
    <property type="entry name" value="PAN"/>
    <property type="match status" value="3"/>
</dbReference>
<comment type="caution">
    <text evidence="5">The sequence shown here is derived from an EMBL/GenBank/DDBJ whole genome shotgun (WGS) entry which is preliminary data.</text>
</comment>
<evidence type="ECO:0000256" key="2">
    <source>
        <dbReference type="SAM" id="SignalP"/>
    </source>
</evidence>
<feature type="domain" description="Apple" evidence="3">
    <location>
        <begin position="127"/>
        <end position="212"/>
    </location>
</feature>
<keyword evidence="2" id="KW-0732">Signal</keyword>
<dbReference type="PANTHER" id="PTHR47327">
    <property type="entry name" value="FI18240P1-RELATED"/>
    <property type="match status" value="1"/>
</dbReference>
<feature type="signal peptide" evidence="2">
    <location>
        <begin position="1"/>
        <end position="37"/>
    </location>
</feature>
<feature type="domain" description="ZP" evidence="4">
    <location>
        <begin position="313"/>
        <end position="552"/>
    </location>
</feature>
<dbReference type="SMART" id="SM00241">
    <property type="entry name" value="ZP"/>
    <property type="match status" value="1"/>
</dbReference>
<dbReference type="OrthoDB" id="5855871at2759"/>
<dbReference type="Pfam" id="PF00024">
    <property type="entry name" value="PAN_1"/>
    <property type="match status" value="2"/>
</dbReference>
<dbReference type="AlphaFoldDB" id="A0A8S1F0S2"/>
<sequence>MATHCEIPIVSRPYRCVMSYGVYTLILILLLPLAAHADDDCAAPHFVVETSRRFNSTTSSRLLNRQPVDSLSQCVRLCRLLKRCTRFEVASDGGQLVCTLLNPDDDVVVVVSPNTIAGTRVCLKRPCREQRAFAFERFAKRALANTTHILKTFSIRLDECLQKCHDESNCRSVAYNSHTSLCQLSRVAMNAVYNPRLFFKPSTTTDVYENNCQDYATTMTTNGCTFMRMTGGGLKALADQTIAGVGDSHECEQLCVARARVADPCRMYTFDNSSKSCHLMYASARILGRSPLEKMDAALSHGDLDDCINFSLKCRDSSLEVKASSLRLFNGKMAAMSGRRSSTCEHRVDGEFAFAAKFEFDKCAIEETNHSEFRGVIHVKEGSTNLVTIRDKTLQVSCRMHQHQHQHHQVVSIRMNVDANNKTMRLVSNPPERPTFALRVYTNDEREASAVTIGETGWIVVTVENAAVDRFIVTNLASRDVNTGEIRRLVDDDGCVIRRDLVAGIRKSPDEIRYRIAFVDVAERAEIVYHASVETCATADCEPACNRELYEGTQRSSPLALDLPRRMLKRAIIGENRQLELLGDVYQVRGHKLTLLNSRARAGPAQAHHTENDDDVIITKKEVNLAASFRHCFVDDVTCLFTIILASIQFFLLLCCCLIVYVYFQHWRMFRALESAGERHQIEFYEYGSDVNSIQLDKDDSESPPQQQQHD</sequence>
<name>A0A8S1F0S2_9PELO</name>
<dbReference type="GO" id="GO:0009653">
    <property type="term" value="P:anatomical structure morphogenesis"/>
    <property type="evidence" value="ECO:0007669"/>
    <property type="project" value="TreeGrafter"/>
</dbReference>
<keyword evidence="1" id="KW-0472">Membrane</keyword>
<evidence type="ECO:0000256" key="1">
    <source>
        <dbReference type="SAM" id="Phobius"/>
    </source>
</evidence>
<evidence type="ECO:0000259" key="3">
    <source>
        <dbReference type="PROSITE" id="PS50948"/>
    </source>
</evidence>
<dbReference type="PROSITE" id="PS51034">
    <property type="entry name" value="ZP_2"/>
    <property type="match status" value="1"/>
</dbReference>
<keyword evidence="1" id="KW-1133">Transmembrane helix</keyword>
<feature type="transmembrane region" description="Helical" evidence="1">
    <location>
        <begin position="640"/>
        <end position="664"/>
    </location>
</feature>
<evidence type="ECO:0000313" key="5">
    <source>
        <dbReference type="EMBL" id="CAB3406385.1"/>
    </source>
</evidence>
<dbReference type="EMBL" id="CADEPM010000005">
    <property type="protein sequence ID" value="CAB3406385.1"/>
    <property type="molecule type" value="Genomic_DNA"/>
</dbReference>
<feature type="chain" id="PRO_5035820560" evidence="2">
    <location>
        <begin position="38"/>
        <end position="711"/>
    </location>
</feature>
<dbReference type="SMART" id="SM00473">
    <property type="entry name" value="PAN_AP"/>
    <property type="match status" value="2"/>
</dbReference>
<dbReference type="CDD" id="cd01099">
    <property type="entry name" value="PAN_AP_HGF"/>
    <property type="match status" value="1"/>
</dbReference>
<evidence type="ECO:0000313" key="6">
    <source>
        <dbReference type="Proteomes" id="UP000494206"/>
    </source>
</evidence>
<protein>
    <submittedName>
        <fullName evidence="5">Uncharacterized protein</fullName>
    </submittedName>
</protein>
<feature type="domain" description="Apple" evidence="3">
    <location>
        <begin position="224"/>
        <end position="307"/>
    </location>
</feature>
<reference evidence="5 6" key="1">
    <citation type="submission" date="2020-04" db="EMBL/GenBank/DDBJ databases">
        <authorList>
            <person name="Laetsch R D."/>
            <person name="Stevens L."/>
            <person name="Kumar S."/>
            <person name="Blaxter L. M."/>
        </authorList>
    </citation>
    <scope>NUCLEOTIDE SEQUENCE [LARGE SCALE GENOMIC DNA]</scope>
</reference>
<dbReference type="Gene3D" id="3.50.4.10">
    <property type="entry name" value="Hepatocyte Growth Factor"/>
    <property type="match status" value="1"/>
</dbReference>
<dbReference type="InterPro" id="IPR052774">
    <property type="entry name" value="Celegans_DevNeuronal_Protein"/>
</dbReference>
<keyword evidence="6" id="KW-1185">Reference proteome</keyword>
<feature type="domain" description="Apple" evidence="3">
    <location>
        <begin position="41"/>
        <end position="122"/>
    </location>
</feature>
<gene>
    <name evidence="5" type="ORF">CBOVIS_LOCUS8461</name>
</gene>